<gene>
    <name evidence="3" type="ORF">K489DRAFT_409554</name>
</gene>
<dbReference type="SUPFAM" id="SSF52047">
    <property type="entry name" value="RNI-like"/>
    <property type="match status" value="1"/>
</dbReference>
<dbReference type="GO" id="GO:0048471">
    <property type="term" value="C:perinuclear region of cytoplasm"/>
    <property type="evidence" value="ECO:0007669"/>
    <property type="project" value="TreeGrafter"/>
</dbReference>
<feature type="compositionally biased region" description="Basic and acidic residues" evidence="1">
    <location>
        <begin position="309"/>
        <end position="325"/>
    </location>
</feature>
<evidence type="ECO:0008006" key="4">
    <source>
        <dbReference type="Google" id="ProtNLM"/>
    </source>
</evidence>
<dbReference type="PANTHER" id="PTHR24113">
    <property type="entry name" value="RAN GTPASE-ACTIVATING PROTEIN 1"/>
    <property type="match status" value="1"/>
</dbReference>
<reference evidence="3" key="1">
    <citation type="submission" date="2020-01" db="EMBL/GenBank/DDBJ databases">
        <authorList>
            <consortium name="DOE Joint Genome Institute"/>
            <person name="Haridas S."/>
            <person name="Albert R."/>
            <person name="Binder M."/>
            <person name="Bloem J."/>
            <person name="Labutti K."/>
            <person name="Salamov A."/>
            <person name="Andreopoulos B."/>
            <person name="Baker S.E."/>
            <person name="Barry K."/>
            <person name="Bills G."/>
            <person name="Bluhm B.H."/>
            <person name="Cannon C."/>
            <person name="Castanera R."/>
            <person name="Culley D.E."/>
            <person name="Daum C."/>
            <person name="Ezra D."/>
            <person name="Gonzalez J.B."/>
            <person name="Henrissat B."/>
            <person name="Kuo A."/>
            <person name="Liang C."/>
            <person name="Lipzen A."/>
            <person name="Lutzoni F."/>
            <person name="Magnuson J."/>
            <person name="Mondo S."/>
            <person name="Nolan M."/>
            <person name="Ohm R."/>
            <person name="Pangilinan J."/>
            <person name="Park H.-J."/>
            <person name="Ramirez L."/>
            <person name="Alfaro M."/>
            <person name="Sun H."/>
            <person name="Tritt A."/>
            <person name="Yoshinaga Y."/>
            <person name="Zwiers L.-H."/>
            <person name="Turgeon B.G."/>
            <person name="Goodwin S.B."/>
            <person name="Spatafora J.W."/>
            <person name="Crous P.W."/>
            <person name="Grigoriev I.V."/>
        </authorList>
    </citation>
    <scope>NUCLEOTIDE SEQUENCE</scope>
    <source>
        <strain evidence="3">CBS 342.82</strain>
    </source>
</reference>
<feature type="compositionally biased region" description="Polar residues" evidence="1">
    <location>
        <begin position="297"/>
        <end position="308"/>
    </location>
</feature>
<dbReference type="GO" id="GO:0005829">
    <property type="term" value="C:cytosol"/>
    <property type="evidence" value="ECO:0007669"/>
    <property type="project" value="TreeGrafter"/>
</dbReference>
<dbReference type="Proteomes" id="UP000504637">
    <property type="component" value="Unplaced"/>
</dbReference>
<feature type="compositionally biased region" description="Low complexity" evidence="1">
    <location>
        <begin position="76"/>
        <end position="92"/>
    </location>
</feature>
<dbReference type="GO" id="GO:0005634">
    <property type="term" value="C:nucleus"/>
    <property type="evidence" value="ECO:0007669"/>
    <property type="project" value="TreeGrafter"/>
</dbReference>
<name>A0A6J3MAA4_9PEZI</name>
<reference evidence="3" key="3">
    <citation type="submission" date="2025-08" db="UniProtKB">
        <authorList>
            <consortium name="RefSeq"/>
        </authorList>
    </citation>
    <scope>IDENTIFICATION</scope>
    <source>
        <strain evidence="3">CBS 342.82</strain>
    </source>
</reference>
<feature type="region of interest" description="Disordered" evidence="1">
    <location>
        <begin position="1017"/>
        <end position="1080"/>
    </location>
</feature>
<feature type="compositionally biased region" description="Polar residues" evidence="1">
    <location>
        <begin position="353"/>
        <end position="386"/>
    </location>
</feature>
<organism evidence="3">
    <name type="scientific">Dissoconium aciculare CBS 342.82</name>
    <dbReference type="NCBI Taxonomy" id="1314786"/>
    <lineage>
        <taxon>Eukaryota</taxon>
        <taxon>Fungi</taxon>
        <taxon>Dikarya</taxon>
        <taxon>Ascomycota</taxon>
        <taxon>Pezizomycotina</taxon>
        <taxon>Dothideomycetes</taxon>
        <taxon>Dothideomycetidae</taxon>
        <taxon>Mycosphaerellales</taxon>
        <taxon>Dissoconiaceae</taxon>
        <taxon>Dissoconium</taxon>
    </lineage>
</organism>
<feature type="compositionally biased region" description="Acidic residues" evidence="1">
    <location>
        <begin position="254"/>
        <end position="267"/>
    </location>
</feature>
<proteinExistence type="predicted"/>
<dbReference type="OrthoDB" id="8436363at2759"/>
<dbReference type="Gene3D" id="3.80.10.10">
    <property type="entry name" value="Ribonuclease Inhibitor"/>
    <property type="match status" value="1"/>
</dbReference>
<feature type="region of interest" description="Disordered" evidence="1">
    <location>
        <begin position="931"/>
        <end position="961"/>
    </location>
</feature>
<evidence type="ECO:0000313" key="3">
    <source>
        <dbReference type="RefSeq" id="XP_033460783.1"/>
    </source>
</evidence>
<feature type="compositionally biased region" description="Low complexity" evidence="1">
    <location>
        <begin position="47"/>
        <end position="62"/>
    </location>
</feature>
<feature type="compositionally biased region" description="Polar residues" evidence="1">
    <location>
        <begin position="93"/>
        <end position="114"/>
    </location>
</feature>
<feature type="compositionally biased region" description="Polar residues" evidence="1">
    <location>
        <begin position="166"/>
        <end position="175"/>
    </location>
</feature>
<sequence length="1196" mass="130000">MTQSNRSDAQRNNSCPGQVTPAAISQPARDTTTALPSAPSPARDATPPSSKSPLRRPSLLKRASSEKVGGVVTRRSSWISNISNKFSSSSSSVPTNQTLATPAQSGPVQSNGTPSPGLPTGSANASRTSLQSDNGQDPESPAPTKSKDGSFFSSLTRKWSAGGQGQNSAPKTQPKGSICERRILNVDPNRERCTLRDVDPSTLRKVSFCVDVEIATGTRFSSDEEEEVEPAVHTADAKAKERAEGEAFRRPEAILEEGEGDGDDATSIEDRSDAVASLDDTDGKKAETPSHLAEKPQASNEANDSPSSTDKKKEKKKRSEEERKERKEKRRRRAEENGSVPVELSLDADLNEDVTQTATTSDASSKSGTNASASTSGQQARANRPTTDPVRIYRRCCQLRESPILKRITEQLMSPSCCVPTEPGVVYCLDLTGSRLQLADMVTLGDWLAVVPVKKLILEDADVPDEGLRCILAGLLAATRPQPSRRKSTTPRHRDGIVTKPHQERSGVIEQLVLRNNPRISRRGWKHIGLFLHLCRSIKAIDLSMIKFPKPAPVENGTGPINTSVSSIKSTVDQDAAEIFHRCLSGRLAKDGLDELIVSECAFTARQIERMVDCAIAGGIHKLGLAGNNIDDEGLEHVVRYIRSGVCGGLDIGRNDLRGKLDRIAEALSAQTSRSCWGLKLSGCHLDGGSVKRLLSVLTTLPEFRFIDLSHNRDLCSRDSDTISLLRRYIGKMPELKRIHLTDVGMSAKQAIALADVLAEAPKLAHVELLENPKLTALANAKDESNQEEACALYASYMAAVKVSNTLVSIDIDVPSADNSEVVKALAKQVVAYSLRNMEQYAIAELAGAADTITNNTPANPIRLKDSERQLKEVSVPDVLIHLIGRTDAEGQAETDDPAPDDDYIVGGTGVVKALQYVLGEKASDLRRSSLNTPITGARTPRPSSSAGFDQEQRGKAKKMSKNLLDSARKIRERLRPALIKEATCGDEISYRRLHFLDQTLANMIARFEEEYPETRIGPVSPPQIPLSIGTRPVEIPAPLSLDDPQTAVDPGSKSDEDPENDINNVTRPGARRNNSDASLASRRSRALAIEEGQLHRLGQSIRRSVVDSPSLGPALGHGQDEAERLRTLQDKLEAISGTELKSMVQQDGWTKTLAKVGANVDDLRMLQEQDPQGWEMFKESQIKARMNLERDLQTI</sequence>
<protein>
    <recommendedName>
        <fullName evidence="4">RNI-like protein</fullName>
    </recommendedName>
</protein>
<feature type="compositionally biased region" description="Polar residues" evidence="1">
    <location>
        <begin position="1"/>
        <end position="17"/>
    </location>
</feature>
<dbReference type="RefSeq" id="XP_033460783.1">
    <property type="nucleotide sequence ID" value="XM_033607596.1"/>
</dbReference>
<accession>A0A6J3MAA4</accession>
<dbReference type="GO" id="GO:0031267">
    <property type="term" value="F:small GTPase binding"/>
    <property type="evidence" value="ECO:0007669"/>
    <property type="project" value="TreeGrafter"/>
</dbReference>
<reference evidence="3" key="2">
    <citation type="submission" date="2020-04" db="EMBL/GenBank/DDBJ databases">
        <authorList>
            <consortium name="NCBI Genome Project"/>
        </authorList>
    </citation>
    <scope>NUCLEOTIDE SEQUENCE</scope>
    <source>
        <strain evidence="3">CBS 342.82</strain>
    </source>
</reference>
<dbReference type="GeneID" id="54365395"/>
<keyword evidence="2" id="KW-1185">Reference proteome</keyword>
<feature type="compositionally biased region" description="Basic and acidic residues" evidence="1">
    <location>
        <begin position="281"/>
        <end position="294"/>
    </location>
</feature>
<dbReference type="InterPro" id="IPR032675">
    <property type="entry name" value="LRR_dom_sf"/>
</dbReference>
<feature type="region of interest" description="Disordered" evidence="1">
    <location>
        <begin position="220"/>
        <end position="387"/>
    </location>
</feature>
<dbReference type="GO" id="GO:0005096">
    <property type="term" value="F:GTPase activator activity"/>
    <property type="evidence" value="ECO:0007669"/>
    <property type="project" value="InterPro"/>
</dbReference>
<evidence type="ECO:0000256" key="1">
    <source>
        <dbReference type="SAM" id="MobiDB-lite"/>
    </source>
</evidence>
<dbReference type="InterPro" id="IPR027038">
    <property type="entry name" value="RanGap"/>
</dbReference>
<feature type="compositionally biased region" description="Polar residues" evidence="1">
    <location>
        <begin position="121"/>
        <end position="137"/>
    </location>
</feature>
<feature type="region of interest" description="Disordered" evidence="1">
    <location>
        <begin position="1"/>
        <end position="183"/>
    </location>
</feature>
<dbReference type="GO" id="GO:0006913">
    <property type="term" value="P:nucleocytoplasmic transport"/>
    <property type="evidence" value="ECO:0007669"/>
    <property type="project" value="TreeGrafter"/>
</dbReference>
<feature type="compositionally biased region" description="Basic and acidic residues" evidence="1">
    <location>
        <begin position="235"/>
        <end position="253"/>
    </location>
</feature>
<dbReference type="PANTHER" id="PTHR24113:SF15">
    <property type="entry name" value="NACHT DOMAIN-CONTAINING PROTEIN"/>
    <property type="match status" value="1"/>
</dbReference>
<dbReference type="AlphaFoldDB" id="A0A6J3MAA4"/>
<evidence type="ECO:0000313" key="2">
    <source>
        <dbReference type="Proteomes" id="UP000504637"/>
    </source>
</evidence>